<protein>
    <submittedName>
        <fullName evidence="1">Uncharacterized protein</fullName>
    </submittedName>
</protein>
<name>A0A2W7I436_9FLAO</name>
<organism evidence="1 2">
    <name type="scientific">Mesonia algae</name>
    <dbReference type="NCBI Taxonomy" id="213248"/>
    <lineage>
        <taxon>Bacteria</taxon>
        <taxon>Pseudomonadati</taxon>
        <taxon>Bacteroidota</taxon>
        <taxon>Flavobacteriia</taxon>
        <taxon>Flavobacteriales</taxon>
        <taxon>Flavobacteriaceae</taxon>
        <taxon>Mesonia</taxon>
    </lineage>
</organism>
<dbReference type="Proteomes" id="UP000249542">
    <property type="component" value="Unassembled WGS sequence"/>
</dbReference>
<dbReference type="RefSeq" id="WP_111540581.1">
    <property type="nucleotide sequence ID" value="NZ_QKYV01000003.1"/>
</dbReference>
<proteinExistence type="predicted"/>
<gene>
    <name evidence="1" type="ORF">LX95_01257</name>
</gene>
<accession>A0A2W7I436</accession>
<comment type="caution">
    <text evidence="1">The sequence shown here is derived from an EMBL/GenBank/DDBJ whole genome shotgun (WGS) entry which is preliminary data.</text>
</comment>
<evidence type="ECO:0000313" key="2">
    <source>
        <dbReference type="Proteomes" id="UP000249542"/>
    </source>
</evidence>
<dbReference type="EMBL" id="QKYV01000003">
    <property type="protein sequence ID" value="PZW41576.1"/>
    <property type="molecule type" value="Genomic_DNA"/>
</dbReference>
<keyword evidence="2" id="KW-1185">Reference proteome</keyword>
<sequence length="513" mass="59344">MARTLVIDTIEAAGRSFSSGEELLIAPQLKKFMVHFRRSTGYMGEYGFDWLRDEYIHPIVTVAKDHDGNPHNAKLALCDDVPALKTEYKTTDVKNPISPYGKNYYPAWLTMYPDTPEAQNTHGNLIQTYGVSLNLEIEELEPLVVDPTELIFEASNPNIKIELKTPKLYLKNIISNTPTEVKWDSKVQKKIYTASYILKIKCKGNLTQHEEVKVFAKLNDQKEEVGKLMVFKNANYKELEFDITPVRIVRKGTVVSDQSAIENQMDKGFGDPSKPITDDLKNLETYLNTQSLNQALLKANIGTVYDVEIDEAQWIVDDLIIAGTKVFKGNQLLDKFYEEFKKQHKEAANKRGIIVYLAPLKHSKSGGPKGAGGYGDLGDIDAKHCVIFKSNLHHKESFAHEIAHVAGLEHSFRENNKLTEREVFERNRFIEQVDEQINHMQENSYSKKEIAKFWKKHKEMYKMSREDLNVYYRNPYKFKQGKTENFMDYYNTEKSFWKFQWKALQDDIIKFYN</sequence>
<evidence type="ECO:0000313" key="1">
    <source>
        <dbReference type="EMBL" id="PZW41576.1"/>
    </source>
</evidence>
<dbReference type="AlphaFoldDB" id="A0A2W7I436"/>
<reference evidence="1 2" key="1">
    <citation type="submission" date="2018-06" db="EMBL/GenBank/DDBJ databases">
        <title>Genomic Encyclopedia of Archaeal and Bacterial Type Strains, Phase II (KMG-II): from individual species to whole genera.</title>
        <authorList>
            <person name="Goeker M."/>
        </authorList>
    </citation>
    <scope>NUCLEOTIDE SEQUENCE [LARGE SCALE GENOMIC DNA]</scope>
    <source>
        <strain evidence="1 2">DSM 15361</strain>
    </source>
</reference>